<feature type="domain" description="HD-GYP" evidence="8">
    <location>
        <begin position="352"/>
        <end position="551"/>
    </location>
</feature>
<dbReference type="Pfam" id="PF02743">
    <property type="entry name" value="dCache_1"/>
    <property type="match status" value="1"/>
</dbReference>
<feature type="transmembrane region" description="Helical" evidence="7">
    <location>
        <begin position="15"/>
        <end position="35"/>
    </location>
</feature>
<keyword evidence="4 7" id="KW-1133">Transmembrane helix</keyword>
<dbReference type="RefSeq" id="WP_012057417.1">
    <property type="nucleotide sequence ID" value="NZ_CP007389.1"/>
</dbReference>
<proteinExistence type="predicted"/>
<dbReference type="PROSITE" id="PS51832">
    <property type="entry name" value="HD_GYP"/>
    <property type="match status" value="1"/>
</dbReference>
<feature type="transmembrane region" description="Helical" evidence="7">
    <location>
        <begin position="246"/>
        <end position="266"/>
    </location>
</feature>
<evidence type="ECO:0000256" key="4">
    <source>
        <dbReference type="ARBA" id="ARBA00022989"/>
    </source>
</evidence>
<accession>A0ABM6GFK0</accession>
<keyword evidence="5 7" id="KW-0472">Membrane</keyword>
<dbReference type="InterPro" id="IPR006675">
    <property type="entry name" value="HDIG_dom"/>
</dbReference>
<reference evidence="9 10" key="1">
    <citation type="submission" date="2014-02" db="EMBL/GenBank/DDBJ databases">
        <title>Diversity of Thermotogales isolates from hydrothermal vents.</title>
        <authorList>
            <person name="Haverkamp T.H.A."/>
            <person name="Lossouarn J."/>
            <person name="Geslin C."/>
            <person name="Nesbo C.L."/>
        </authorList>
    </citation>
    <scope>NUCLEOTIDE SEQUENCE [LARGE SCALE GENOMIC DNA]</scope>
    <source>
        <strain evidence="9 10">431</strain>
    </source>
</reference>
<dbReference type="SUPFAM" id="SSF103190">
    <property type="entry name" value="Sensory domain-like"/>
    <property type="match status" value="1"/>
</dbReference>
<sequence length="553" mass="63853">MNLNTFIQKKINKQLIFPFIILAIVSGIFFMSIGFRTTITTSKIELEKAVEKWNNTFTNMENFLEFLSYDNNLIDNTEKLGEILKNFYNKFQNKISYIYFSTSSKNILIYPETDMINGINPNTRPWFINASKNKEKTQITEPYVDHITKDIIITISKYVNGMNISGVIGIDINPSFLNDILSNKDLLLISKNNIILFSENKNKIGKTFNIPTKSERFISKNILLITKEAKGNVYIVTYKNLFLELLPYYFISLVSIFLILFLGKIVNKNINTELKNSIAMPLETLVNEAKNYLNNQTFDSSKITSNIKEIEVLINEIADMISIIEANFQELKATNEELLDAYNEIEKYSGELESTYELFIEKMSNIVEGFDENTGNHIKRVQILSEFLAKKLGLPKTLVRQIYLYSPLHDIGKIKVPPEILTKPGPLSEKEWKIMKNHTIWGAEILDGDPRLEIAKKIALYHHEKYNGKGYPFGLKGELIPIEAQIVNIVDVYDALRSKRPYKKALSHEKAMEIILKGDNRTSPNDFNPKILEIFKKYEEEIKILWDNLNDNK</sequence>
<evidence type="ECO:0000313" key="9">
    <source>
        <dbReference type="EMBL" id="APT74152.1"/>
    </source>
</evidence>
<evidence type="ECO:0000256" key="1">
    <source>
        <dbReference type="ARBA" id="ARBA00004651"/>
    </source>
</evidence>
<keyword evidence="10" id="KW-1185">Reference proteome</keyword>
<dbReference type="SMART" id="SM00471">
    <property type="entry name" value="HDc"/>
    <property type="match status" value="1"/>
</dbReference>
<dbReference type="Gene3D" id="1.10.3210.10">
    <property type="entry name" value="Hypothetical protein af1432"/>
    <property type="match status" value="1"/>
</dbReference>
<evidence type="ECO:0000256" key="2">
    <source>
        <dbReference type="ARBA" id="ARBA00022475"/>
    </source>
</evidence>
<dbReference type="EMBL" id="CP007389">
    <property type="protein sequence ID" value="APT74152.1"/>
    <property type="molecule type" value="Genomic_DNA"/>
</dbReference>
<name>A0ABM6GFK0_9BACT</name>
<evidence type="ECO:0000256" key="5">
    <source>
        <dbReference type="ARBA" id="ARBA00023136"/>
    </source>
</evidence>
<dbReference type="CDD" id="cd00077">
    <property type="entry name" value="HDc"/>
    <property type="match status" value="1"/>
</dbReference>
<dbReference type="PANTHER" id="PTHR45228:SF8">
    <property type="entry name" value="TWO-COMPONENT RESPONSE REGULATOR-RELATED"/>
    <property type="match status" value="1"/>
</dbReference>
<evidence type="ECO:0000256" key="3">
    <source>
        <dbReference type="ARBA" id="ARBA00022692"/>
    </source>
</evidence>
<dbReference type="Gene3D" id="3.30.450.20">
    <property type="entry name" value="PAS domain"/>
    <property type="match status" value="2"/>
</dbReference>
<dbReference type="SUPFAM" id="SSF109604">
    <property type="entry name" value="HD-domain/PDEase-like"/>
    <property type="match status" value="1"/>
</dbReference>
<dbReference type="Proteomes" id="UP000185490">
    <property type="component" value="Chromosome"/>
</dbReference>
<dbReference type="InterPro" id="IPR052020">
    <property type="entry name" value="Cyclic_di-GMP/3'3'-cGAMP_PDE"/>
</dbReference>
<evidence type="ECO:0000313" key="10">
    <source>
        <dbReference type="Proteomes" id="UP000185490"/>
    </source>
</evidence>
<dbReference type="Pfam" id="PF13487">
    <property type="entry name" value="HD_5"/>
    <property type="match status" value="1"/>
</dbReference>
<comment type="subcellular location">
    <subcellularLocation>
        <location evidence="1">Cell membrane</location>
        <topology evidence="1">Multi-pass membrane protein</topology>
    </subcellularLocation>
</comment>
<evidence type="ECO:0000256" key="6">
    <source>
        <dbReference type="SAM" id="Coils"/>
    </source>
</evidence>
<dbReference type="InterPro" id="IPR029151">
    <property type="entry name" value="Sensor-like_sf"/>
</dbReference>
<protein>
    <submittedName>
        <fullName evidence="9">Phosphohydrolase</fullName>
    </submittedName>
</protein>
<dbReference type="InterPro" id="IPR033479">
    <property type="entry name" value="dCache_1"/>
</dbReference>
<dbReference type="NCBIfam" id="TIGR00277">
    <property type="entry name" value="HDIG"/>
    <property type="match status" value="1"/>
</dbReference>
<evidence type="ECO:0000259" key="8">
    <source>
        <dbReference type="PROSITE" id="PS51832"/>
    </source>
</evidence>
<evidence type="ECO:0000256" key="7">
    <source>
        <dbReference type="SAM" id="Phobius"/>
    </source>
</evidence>
<organism evidence="9 10">
    <name type="scientific">Thermosipho melanesiensis</name>
    <dbReference type="NCBI Taxonomy" id="46541"/>
    <lineage>
        <taxon>Bacteria</taxon>
        <taxon>Thermotogati</taxon>
        <taxon>Thermotogota</taxon>
        <taxon>Thermotogae</taxon>
        <taxon>Thermotogales</taxon>
        <taxon>Fervidobacteriaceae</taxon>
        <taxon>Thermosipho</taxon>
    </lineage>
</organism>
<feature type="coiled-coil region" evidence="6">
    <location>
        <begin position="321"/>
        <end position="351"/>
    </location>
</feature>
<keyword evidence="3 7" id="KW-0812">Transmembrane</keyword>
<keyword evidence="6" id="KW-0175">Coiled coil</keyword>
<keyword evidence="2" id="KW-1003">Cell membrane</keyword>
<dbReference type="InterPro" id="IPR037522">
    <property type="entry name" value="HD_GYP_dom"/>
</dbReference>
<dbReference type="InterPro" id="IPR003607">
    <property type="entry name" value="HD/PDEase_dom"/>
</dbReference>
<dbReference type="PANTHER" id="PTHR45228">
    <property type="entry name" value="CYCLIC DI-GMP PHOSPHODIESTERASE TM_0186-RELATED"/>
    <property type="match status" value="1"/>
</dbReference>
<gene>
    <name evidence="9" type="ORF">BW47_06415</name>
</gene>